<dbReference type="Proteomes" id="UP001239909">
    <property type="component" value="Unassembled WGS sequence"/>
</dbReference>
<dbReference type="RefSeq" id="WP_285672185.1">
    <property type="nucleotide sequence ID" value="NZ_BSYI01000019.1"/>
</dbReference>
<reference evidence="2 3" key="1">
    <citation type="submission" date="2023-04" db="EMBL/GenBank/DDBJ databases">
        <title>Marinoamorphus aggregata gen. nov., sp. Nov., isolate from tissue of brittle star Ophioplocus japonicus.</title>
        <authorList>
            <person name="Kawano K."/>
            <person name="Sawayama S."/>
            <person name="Nakagawa S."/>
        </authorList>
    </citation>
    <scope>NUCLEOTIDE SEQUENCE [LARGE SCALE GENOMIC DNA]</scope>
    <source>
        <strain evidence="2 3">NKW23</strain>
    </source>
</reference>
<dbReference type="EMBL" id="BSYI01000019">
    <property type="protein sequence ID" value="GMG83389.1"/>
    <property type="molecule type" value="Genomic_DNA"/>
</dbReference>
<keyword evidence="1" id="KW-1133">Transmembrane helix</keyword>
<sequence length="71" mass="7749">MGIAEIDVSDFTFLLHEGESHDPAWLALVEGLGWIGELALRLGPAALVGLVVGYAGYRLTLGFARRMIEHR</sequence>
<keyword evidence="1" id="KW-0472">Membrane</keyword>
<feature type="transmembrane region" description="Helical" evidence="1">
    <location>
        <begin position="38"/>
        <end position="57"/>
    </location>
</feature>
<keyword evidence="1" id="KW-0812">Transmembrane</keyword>
<comment type="caution">
    <text evidence="2">The sequence shown here is derived from an EMBL/GenBank/DDBJ whole genome shotgun (WGS) entry which is preliminary data.</text>
</comment>
<name>A0ABQ6LJG3_9RHOB</name>
<proteinExistence type="predicted"/>
<protein>
    <submittedName>
        <fullName evidence="2">Uncharacterized protein</fullName>
    </submittedName>
</protein>
<evidence type="ECO:0000313" key="3">
    <source>
        <dbReference type="Proteomes" id="UP001239909"/>
    </source>
</evidence>
<gene>
    <name evidence="2" type="ORF">LNKW23_26020</name>
</gene>
<evidence type="ECO:0000313" key="2">
    <source>
        <dbReference type="EMBL" id="GMG83389.1"/>
    </source>
</evidence>
<evidence type="ECO:0000256" key="1">
    <source>
        <dbReference type="SAM" id="Phobius"/>
    </source>
</evidence>
<accession>A0ABQ6LJG3</accession>
<organism evidence="2 3">
    <name type="scientific">Paralimibaculum aggregatum</name>
    <dbReference type="NCBI Taxonomy" id="3036245"/>
    <lineage>
        <taxon>Bacteria</taxon>
        <taxon>Pseudomonadati</taxon>
        <taxon>Pseudomonadota</taxon>
        <taxon>Alphaproteobacteria</taxon>
        <taxon>Rhodobacterales</taxon>
        <taxon>Paracoccaceae</taxon>
        <taxon>Paralimibaculum</taxon>
    </lineage>
</organism>
<keyword evidence="3" id="KW-1185">Reference proteome</keyword>